<protein>
    <recommendedName>
        <fullName evidence="4">Repeat protein</fullName>
    </recommendedName>
</protein>
<evidence type="ECO:0000313" key="2">
    <source>
        <dbReference type="EMBL" id="WBW50513.1"/>
    </source>
</evidence>
<feature type="signal peptide" evidence="1">
    <location>
        <begin position="1"/>
        <end position="30"/>
    </location>
</feature>
<dbReference type="EMBL" id="CP115667">
    <property type="protein sequence ID" value="WBW50513.1"/>
    <property type="molecule type" value="Genomic_DNA"/>
</dbReference>
<keyword evidence="3" id="KW-1185">Reference proteome</keyword>
<reference evidence="2 3" key="1">
    <citation type="submission" date="2023-01" db="EMBL/GenBank/DDBJ databases">
        <authorList>
            <person name="Lee S.H."/>
            <person name="Jung H.S."/>
            <person name="Yun J.U."/>
        </authorList>
    </citation>
    <scope>NUCLEOTIDE SEQUENCE [LARGE SCALE GENOMIC DNA]</scope>
    <source>
        <strain evidence="2 3">CBA3646</strain>
    </source>
</reference>
<gene>
    <name evidence="2" type="ORF">O6R05_02920</name>
</gene>
<proteinExistence type="predicted"/>
<dbReference type="Proteomes" id="UP001210339">
    <property type="component" value="Chromosome"/>
</dbReference>
<evidence type="ECO:0000313" key="3">
    <source>
        <dbReference type="Proteomes" id="UP001210339"/>
    </source>
</evidence>
<sequence length="1571" mass="171322">MKQKKAHQSWLALLLVFAMVWTMLPLQAFAEVLPADWKEETENTLYWDLAQKSKLTIVAQAEGIKSPGLNYEGLYTAEDGREVIRLSYKRFQNVATAVWEILALKVDPALYDKVDWTRSGMPRGAYTTGVHDAYTGPLTQFADASPTDVGGSFVKILDIAANGNNTGGHSRMATPIDLVLKAGQSVKDLDQNPIIQMRLLDKKYQRIYVRAAADKTAYNSYTFITMVPVDGDYSQGLLRDPKSHDYQIYGSSIYSVYNPVGDDDGRGAYLEVFHKMQKPANGDNVKGEALGYRQAFDARLIDVLREVDGNPNVDGDGMVAEVFIAGSTDKPYNKNRVPILAQNVNRVGNIGVIQVAGQNWIDRPDSVIRTQKTTLDVEDSVLHGGTTELNSGVSTVVRYYVDPVKMENALEGEGITSFATYGAMIVNNTAGLTEFTGTADHEMIISQGTKVDIVFDGRLDNINGRNINDRNIILTIGDAQYGLEYREVDQGSINYTGPPTAGMLKPDSDYNKVWTWTVPMGITIKEGTPLTITSMVSGSQRPTKATITVNNGSGDTMELMKNAEDTYYPRVILFSEAYQAGSVVRTQNHPNVYEVFDTDQNINGHSYYDGAFVSLSRQADMSEALKAVTASALSQVDNDALIKDQGYAFTFSSAALGTPLVKDMPLYFTNEDFVRLQLASKSPVVEQVQSKVKFMTDDVNFVEKIVPLNVNYSFGEDGLSNPDYVANGFATKDGAPEQRKFVDHEGQMVLADHDGNALEGDALTARQYPEPLLRNGQKIVGYTTVKLEPQDGKSVVEQFNALKAQGDEAGYVRTADDWNTADATAMIFDEYSPVTSSKTVYAVWDDALKVTLHANLPDLDVVREISVSETNFTADGAVIDMPSVYYTADDPGELQNVKKDGYTFVGWSTSPSGKLNPTGELLSKVLGQSIVDSRMLTTAQLTKGNTVLLPNDYNLKLEGTYQEWLQKDNIDLYAVYAPFIDITLDKSYKNYDAASKTYSDAPIGDKELVMGLLYRTAVTEWTDPTISDAANYFTVTENTNPNDPEILKSYDPQNPQTLTWSLPGYDKLGQRLSYSAVEMAPGSEANYENFQSDWSLLGIRVFNNLQPDGELVTDPAAWADPAGTQKMAAKLQTVSVGSGDDIDAYTSATIRTTNTQGDGTFTGYSINMINVETEVPDPTAEPVYDGDNTFVLNYDNANVDTVKVVLPGETETELTLKKNVAGTDFYIDGVSSETVSVKLDGDKLNISLADPAVFHKDTVIKVTNYIVDTASNEVSFPVLERLNANPVVAMSQTFNTDQGDAVITAKIPGAVLNEPKVGSEFILGTMVGGEFVPVPGVTPYVMKPGDVPGTDMTFVIPKDVAANGEAYYIQTKEIEKIDVVSTASVILDTLAPTVSGALEDETFRRYVDLSVTLGELPEGGRIVIQVGDGEPQVFTTTETAAMFLNLVGRADPLAPVTITVEDAFGNGQTEEATYQATKQLELMVSPVSKGAQYVRIQGEAGAEVVVEVYTAGTKVASGTAMMNGSTTKVNLTKEGATGKYRLKKGDKVVINGQLTKDDGLYTTNPYVVYVK</sequence>
<organism evidence="2 3">
    <name type="scientific">Peptoniphilus equinus</name>
    <dbReference type="NCBI Taxonomy" id="3016343"/>
    <lineage>
        <taxon>Bacteria</taxon>
        <taxon>Bacillati</taxon>
        <taxon>Bacillota</taxon>
        <taxon>Tissierellia</taxon>
        <taxon>Tissierellales</taxon>
        <taxon>Peptoniphilaceae</taxon>
        <taxon>Peptoniphilus</taxon>
    </lineage>
</organism>
<keyword evidence="1" id="KW-0732">Signal</keyword>
<feature type="chain" id="PRO_5046526552" description="Repeat protein" evidence="1">
    <location>
        <begin position="31"/>
        <end position="1571"/>
    </location>
</feature>
<evidence type="ECO:0008006" key="4">
    <source>
        <dbReference type="Google" id="ProtNLM"/>
    </source>
</evidence>
<name>A0ABY7QWB6_9FIRM</name>
<evidence type="ECO:0000256" key="1">
    <source>
        <dbReference type="SAM" id="SignalP"/>
    </source>
</evidence>
<accession>A0ABY7QWB6</accession>
<dbReference type="RefSeq" id="WP_271192045.1">
    <property type="nucleotide sequence ID" value="NZ_CP115667.1"/>
</dbReference>